<evidence type="ECO:0000313" key="2">
    <source>
        <dbReference type="EMBL" id="PPD58015.1"/>
    </source>
</evidence>
<evidence type="ECO:0000313" key="3">
    <source>
        <dbReference type="Proteomes" id="UP000235653"/>
    </source>
</evidence>
<dbReference type="OrthoDB" id="166605at2"/>
<reference evidence="2 3" key="1">
    <citation type="journal article" date="2017" name="ISME J.">
        <title>Grape pomace compost harbors organohalide-respiring Dehalogenimonas species with novel reductive dehalogenase genes.</title>
        <authorList>
            <person name="Yang Y."/>
            <person name="Higgins S.A."/>
            <person name="Yan J."/>
            <person name="Simsir B."/>
            <person name="Chourey K."/>
            <person name="Iyer R."/>
            <person name="Hettich R.L."/>
            <person name="Baldwin B."/>
            <person name="Ogles D.M."/>
            <person name="Loffler F.E."/>
        </authorList>
    </citation>
    <scope>NUCLEOTIDE SEQUENCE [LARGE SCALE GENOMIC DNA]</scope>
    <source>
        <strain evidence="2 3">GP</strain>
    </source>
</reference>
<organism evidence="2 3">
    <name type="scientific">Dehalogenimonas etheniformans</name>
    <dbReference type="NCBI Taxonomy" id="1536648"/>
    <lineage>
        <taxon>Bacteria</taxon>
        <taxon>Bacillati</taxon>
        <taxon>Chloroflexota</taxon>
        <taxon>Dehalococcoidia</taxon>
        <taxon>Dehalococcoidales</taxon>
        <taxon>Dehalococcoidaceae</taxon>
        <taxon>Dehalogenimonas</taxon>
    </lineage>
</organism>
<proteinExistence type="predicted"/>
<evidence type="ECO:0000256" key="1">
    <source>
        <dbReference type="SAM" id="MobiDB-lite"/>
    </source>
</evidence>
<dbReference type="RefSeq" id="WP_102331025.1">
    <property type="nucleotide sequence ID" value="NZ_CP058566.2"/>
</dbReference>
<keyword evidence="3" id="KW-1185">Reference proteome</keyword>
<dbReference type="Proteomes" id="UP000235653">
    <property type="component" value="Unassembled WGS sequence"/>
</dbReference>
<dbReference type="EMBL" id="JQAN02000010">
    <property type="protein sequence ID" value="PPD58015.1"/>
    <property type="molecule type" value="Genomic_DNA"/>
</dbReference>
<protein>
    <submittedName>
        <fullName evidence="2">Helix-turn-helix domain-containing protein</fullName>
    </submittedName>
</protein>
<feature type="compositionally biased region" description="Acidic residues" evidence="1">
    <location>
        <begin position="1"/>
        <end position="13"/>
    </location>
</feature>
<comment type="caution">
    <text evidence="2">The sequence shown here is derived from an EMBL/GenBank/DDBJ whole genome shotgun (WGS) entry which is preliminary data.</text>
</comment>
<dbReference type="AlphaFoldDB" id="A0A2P5P6V5"/>
<sequence>MHGDGEDLDEDPADLGAPCENAPADDDPLPEYTHYRDEGCGLSNSCLNCPFPRCVYEVRGGMRRYEKDKSAREIIFQYGRGFSAKQIARMLDENLRTVQRVIKEFKRDTDIDTENGRETWDE</sequence>
<name>A0A2P5P6V5_9CHLR</name>
<accession>A0A2P5P6V5</accession>
<gene>
    <name evidence="2" type="ORF">JP09_006915</name>
</gene>
<feature type="region of interest" description="Disordered" evidence="1">
    <location>
        <begin position="1"/>
        <end position="30"/>
    </location>
</feature>